<dbReference type="EMBL" id="NAFL01000207">
    <property type="protein sequence ID" value="OSJ36023.1"/>
    <property type="molecule type" value="Genomic_DNA"/>
</dbReference>
<sequence length="99" mass="10869">MAFKPEGHLNGIEQVIYDRYIKTGIAYDFSFDMTEENGASGAADPVKLFTNGAAGVGLSASSDLKRENLRHFVVSETAEDLLENQQLDCGPQYDYKSSN</sequence>
<evidence type="ECO:0000313" key="1">
    <source>
        <dbReference type="EMBL" id="OSJ36023.1"/>
    </source>
</evidence>
<evidence type="ECO:0000313" key="2">
    <source>
        <dbReference type="Proteomes" id="UP000193335"/>
    </source>
</evidence>
<dbReference type="RefSeq" id="WP_085398931.1">
    <property type="nucleotide sequence ID" value="NZ_NAFL01000207.1"/>
</dbReference>
<dbReference type="Proteomes" id="UP000193335">
    <property type="component" value="Unassembled WGS sequence"/>
</dbReference>
<gene>
    <name evidence="1" type="ORF">BSZ19_06330</name>
</gene>
<dbReference type="AlphaFoldDB" id="A0A1Y2JYA7"/>
<name>A0A1Y2JYA7_BRAJP</name>
<reference evidence="1 2" key="1">
    <citation type="submission" date="2017-03" db="EMBL/GenBank/DDBJ databases">
        <title>Whole genome sequences of fourteen strains of Bradyrhizobium canariense and one strain of Bradyrhizobium japonicum isolated from Lupinus (Papilionoideae: Genisteae) species in Algeria.</title>
        <authorList>
            <person name="Crovadore J."/>
            <person name="Chekireb D."/>
            <person name="Brachmann A."/>
            <person name="Chablais R."/>
            <person name="Cochard B."/>
            <person name="Lefort F."/>
        </authorList>
    </citation>
    <scope>NUCLEOTIDE SEQUENCE [LARGE SCALE GENOMIC DNA]</scope>
    <source>
        <strain evidence="1 2">UBMA197</strain>
    </source>
</reference>
<protein>
    <submittedName>
        <fullName evidence="1">Uncharacterized protein</fullName>
    </submittedName>
</protein>
<accession>A0A1Y2JYA7</accession>
<proteinExistence type="predicted"/>
<comment type="caution">
    <text evidence="1">The sequence shown here is derived from an EMBL/GenBank/DDBJ whole genome shotgun (WGS) entry which is preliminary data.</text>
</comment>
<organism evidence="1 2">
    <name type="scientific">Bradyrhizobium japonicum</name>
    <dbReference type="NCBI Taxonomy" id="375"/>
    <lineage>
        <taxon>Bacteria</taxon>
        <taxon>Pseudomonadati</taxon>
        <taxon>Pseudomonadota</taxon>
        <taxon>Alphaproteobacteria</taxon>
        <taxon>Hyphomicrobiales</taxon>
        <taxon>Nitrobacteraceae</taxon>
        <taxon>Bradyrhizobium</taxon>
    </lineage>
</organism>